<protein>
    <submittedName>
        <fullName evidence="2">Putative secreted peptide</fullName>
    </submittedName>
</protein>
<proteinExistence type="predicted"/>
<dbReference type="AlphaFoldDB" id="A0A2M3ZRH7"/>
<evidence type="ECO:0000256" key="1">
    <source>
        <dbReference type="SAM" id="MobiDB-lite"/>
    </source>
</evidence>
<accession>A0A2M3ZRH7</accession>
<organism evidence="2">
    <name type="scientific">Anopheles braziliensis</name>
    <dbReference type="NCBI Taxonomy" id="58242"/>
    <lineage>
        <taxon>Eukaryota</taxon>
        <taxon>Metazoa</taxon>
        <taxon>Ecdysozoa</taxon>
        <taxon>Arthropoda</taxon>
        <taxon>Hexapoda</taxon>
        <taxon>Insecta</taxon>
        <taxon>Pterygota</taxon>
        <taxon>Neoptera</taxon>
        <taxon>Endopterygota</taxon>
        <taxon>Diptera</taxon>
        <taxon>Nematocera</taxon>
        <taxon>Culicoidea</taxon>
        <taxon>Culicidae</taxon>
        <taxon>Anophelinae</taxon>
        <taxon>Anopheles</taxon>
    </lineage>
</organism>
<sequence>MPPPPPSPIAPPRALLSVVAVANRGRTATTNGSTRCCCHRRSRPLPLSHTRYLHHQWWTPAQFTERPASQPWMLPPLTLPQRTRPKGWPHRRPMSVAVRTFRPRKGYTSDRNRWRICPPMASASSRSSIPIRRW</sequence>
<evidence type="ECO:0000313" key="2">
    <source>
        <dbReference type="EMBL" id="MBW31139.1"/>
    </source>
</evidence>
<reference evidence="2" key="1">
    <citation type="submission" date="2018-01" db="EMBL/GenBank/DDBJ databases">
        <title>An insight into the sialome of Amazonian anophelines.</title>
        <authorList>
            <person name="Ribeiro J.M."/>
            <person name="Scarpassa V."/>
            <person name="Calvo E."/>
        </authorList>
    </citation>
    <scope>NUCLEOTIDE SEQUENCE</scope>
    <source>
        <tissue evidence="2">Salivary glands</tissue>
    </source>
</reference>
<feature type="region of interest" description="Disordered" evidence="1">
    <location>
        <begin position="69"/>
        <end position="94"/>
    </location>
</feature>
<feature type="compositionally biased region" description="Basic residues" evidence="1">
    <location>
        <begin position="83"/>
        <end position="93"/>
    </location>
</feature>
<name>A0A2M3ZRH7_9DIPT</name>
<dbReference type="EMBL" id="GGFM01010388">
    <property type="protein sequence ID" value="MBW31139.1"/>
    <property type="molecule type" value="Transcribed_RNA"/>
</dbReference>